<comment type="similarity">
    <text evidence="4">Belongs to the early nodulin-like (ENODL) family.</text>
</comment>
<dbReference type="FunFam" id="2.60.40.420:FF:000018">
    <property type="entry name" value="Lamin-like protein"/>
    <property type="match status" value="1"/>
</dbReference>
<dbReference type="PANTHER" id="PTHR33021:SF547">
    <property type="entry name" value="OS03G0758500 PROTEIN"/>
    <property type="match status" value="1"/>
</dbReference>
<evidence type="ECO:0000313" key="8">
    <source>
        <dbReference type="EMBL" id="KAK1269141.1"/>
    </source>
</evidence>
<dbReference type="Proteomes" id="UP001179952">
    <property type="component" value="Unassembled WGS sequence"/>
</dbReference>
<dbReference type="InterPro" id="IPR003245">
    <property type="entry name" value="Phytocyanin_dom"/>
</dbReference>
<gene>
    <name evidence="8" type="ORF">QJS04_geneDACA006892</name>
</gene>
<dbReference type="GO" id="GO:0005886">
    <property type="term" value="C:plasma membrane"/>
    <property type="evidence" value="ECO:0007669"/>
    <property type="project" value="TreeGrafter"/>
</dbReference>
<keyword evidence="9" id="KW-1185">Reference proteome</keyword>
<evidence type="ECO:0000256" key="4">
    <source>
        <dbReference type="ARBA" id="ARBA00035011"/>
    </source>
</evidence>
<dbReference type="PANTHER" id="PTHR33021">
    <property type="entry name" value="BLUE COPPER PROTEIN"/>
    <property type="match status" value="1"/>
</dbReference>
<evidence type="ECO:0000313" key="9">
    <source>
        <dbReference type="Proteomes" id="UP001179952"/>
    </source>
</evidence>
<reference evidence="8" key="1">
    <citation type="journal article" date="2023" name="Nat. Commun.">
        <title>Diploid and tetraploid genomes of Acorus and the evolution of monocots.</title>
        <authorList>
            <person name="Ma L."/>
            <person name="Liu K.W."/>
            <person name="Li Z."/>
            <person name="Hsiao Y.Y."/>
            <person name="Qi Y."/>
            <person name="Fu T."/>
            <person name="Tang G.D."/>
            <person name="Zhang D."/>
            <person name="Sun W.H."/>
            <person name="Liu D.K."/>
            <person name="Li Y."/>
            <person name="Chen G.Z."/>
            <person name="Liu X.D."/>
            <person name="Liao X.Y."/>
            <person name="Jiang Y.T."/>
            <person name="Yu X."/>
            <person name="Hao Y."/>
            <person name="Huang J."/>
            <person name="Zhao X.W."/>
            <person name="Ke S."/>
            <person name="Chen Y.Y."/>
            <person name="Wu W.L."/>
            <person name="Hsu J.L."/>
            <person name="Lin Y.F."/>
            <person name="Huang M.D."/>
            <person name="Li C.Y."/>
            <person name="Huang L."/>
            <person name="Wang Z.W."/>
            <person name="Zhao X."/>
            <person name="Zhong W.Y."/>
            <person name="Peng D.H."/>
            <person name="Ahmad S."/>
            <person name="Lan S."/>
            <person name="Zhang J.S."/>
            <person name="Tsai W.C."/>
            <person name="Van de Peer Y."/>
            <person name="Liu Z.J."/>
        </authorList>
    </citation>
    <scope>NUCLEOTIDE SEQUENCE</scope>
    <source>
        <strain evidence="8">SCP</strain>
    </source>
</reference>
<keyword evidence="2" id="KW-1015">Disulfide bond</keyword>
<reference evidence="8" key="2">
    <citation type="submission" date="2023-06" db="EMBL/GenBank/DDBJ databases">
        <authorList>
            <person name="Ma L."/>
            <person name="Liu K.-W."/>
            <person name="Li Z."/>
            <person name="Hsiao Y.-Y."/>
            <person name="Qi Y."/>
            <person name="Fu T."/>
            <person name="Tang G."/>
            <person name="Zhang D."/>
            <person name="Sun W.-H."/>
            <person name="Liu D.-K."/>
            <person name="Li Y."/>
            <person name="Chen G.-Z."/>
            <person name="Liu X.-D."/>
            <person name="Liao X.-Y."/>
            <person name="Jiang Y.-T."/>
            <person name="Yu X."/>
            <person name="Hao Y."/>
            <person name="Huang J."/>
            <person name="Zhao X.-W."/>
            <person name="Ke S."/>
            <person name="Chen Y.-Y."/>
            <person name="Wu W.-L."/>
            <person name="Hsu J.-L."/>
            <person name="Lin Y.-F."/>
            <person name="Huang M.-D."/>
            <person name="Li C.-Y."/>
            <person name="Huang L."/>
            <person name="Wang Z.-W."/>
            <person name="Zhao X."/>
            <person name="Zhong W.-Y."/>
            <person name="Peng D.-H."/>
            <person name="Ahmad S."/>
            <person name="Lan S."/>
            <person name="Zhang J.-S."/>
            <person name="Tsai W.-C."/>
            <person name="Van De Peer Y."/>
            <person name="Liu Z.-J."/>
        </authorList>
    </citation>
    <scope>NUCLEOTIDE SEQUENCE</scope>
    <source>
        <strain evidence="8">SCP</strain>
        <tissue evidence="8">Leaves</tissue>
    </source>
</reference>
<dbReference type="AlphaFoldDB" id="A0AAV9AYB8"/>
<feature type="domain" description="Phytocyanin" evidence="7">
    <location>
        <begin position="51"/>
        <end position="154"/>
    </location>
</feature>
<dbReference type="SUPFAM" id="SSF49503">
    <property type="entry name" value="Cupredoxins"/>
    <property type="match status" value="1"/>
</dbReference>
<evidence type="ECO:0000256" key="1">
    <source>
        <dbReference type="ARBA" id="ARBA00022729"/>
    </source>
</evidence>
<keyword evidence="3" id="KW-0325">Glycoprotein</keyword>
<keyword evidence="6" id="KW-0812">Transmembrane</keyword>
<sequence>MPDFVFIKDKNTHRECKAREVDLEEMMRGGGAPAAATAVVVVVVAVLTCAMGVAVADPQQHSLNWRPDANYTVWAAKQRFYKDDWLVFRWTEGQYDVMVVNEAAYNTCSAENPLDGWSRGDRWAVQLNQTKRWYFICSKGYCFNGMKLSILVEKPPPPPKAQPQNLKSGSPKDSGNLMILRTALAVAAVWGVVLRLL</sequence>
<feature type="transmembrane region" description="Helical" evidence="6">
    <location>
        <begin position="34"/>
        <end position="56"/>
    </location>
</feature>
<dbReference type="InterPro" id="IPR008972">
    <property type="entry name" value="Cupredoxin"/>
</dbReference>
<dbReference type="Gene3D" id="2.60.40.420">
    <property type="entry name" value="Cupredoxins - blue copper proteins"/>
    <property type="match status" value="1"/>
</dbReference>
<dbReference type="InterPro" id="IPR039391">
    <property type="entry name" value="Phytocyanin-like"/>
</dbReference>
<comment type="caution">
    <text evidence="8">The sequence shown here is derived from an EMBL/GenBank/DDBJ whole genome shotgun (WGS) entry which is preliminary data.</text>
</comment>
<evidence type="ECO:0000256" key="5">
    <source>
        <dbReference type="ARBA" id="ARBA00037626"/>
    </source>
</evidence>
<dbReference type="PROSITE" id="PS51485">
    <property type="entry name" value="PHYTOCYANIN"/>
    <property type="match status" value="1"/>
</dbReference>
<keyword evidence="6" id="KW-0472">Membrane</keyword>
<comment type="function">
    <text evidence="5">May act as a carbohydrate transporter.</text>
</comment>
<keyword evidence="1" id="KW-0732">Signal</keyword>
<dbReference type="EMBL" id="JAUJYN010000006">
    <property type="protein sequence ID" value="KAK1269141.1"/>
    <property type="molecule type" value="Genomic_DNA"/>
</dbReference>
<organism evidence="8 9">
    <name type="scientific">Acorus gramineus</name>
    <name type="common">Dwarf sweet flag</name>
    <dbReference type="NCBI Taxonomy" id="55184"/>
    <lineage>
        <taxon>Eukaryota</taxon>
        <taxon>Viridiplantae</taxon>
        <taxon>Streptophyta</taxon>
        <taxon>Embryophyta</taxon>
        <taxon>Tracheophyta</taxon>
        <taxon>Spermatophyta</taxon>
        <taxon>Magnoliopsida</taxon>
        <taxon>Liliopsida</taxon>
        <taxon>Acoraceae</taxon>
        <taxon>Acorus</taxon>
    </lineage>
</organism>
<dbReference type="GO" id="GO:0009055">
    <property type="term" value="F:electron transfer activity"/>
    <property type="evidence" value="ECO:0007669"/>
    <property type="project" value="InterPro"/>
</dbReference>
<evidence type="ECO:0000259" key="7">
    <source>
        <dbReference type="PROSITE" id="PS51485"/>
    </source>
</evidence>
<evidence type="ECO:0000256" key="6">
    <source>
        <dbReference type="SAM" id="Phobius"/>
    </source>
</evidence>
<keyword evidence="6" id="KW-1133">Transmembrane helix</keyword>
<dbReference type="Pfam" id="PF02298">
    <property type="entry name" value="Cu_bind_like"/>
    <property type="match status" value="1"/>
</dbReference>
<protein>
    <recommendedName>
        <fullName evidence="7">Phytocyanin domain-containing protein</fullName>
    </recommendedName>
</protein>
<evidence type="ECO:0000256" key="2">
    <source>
        <dbReference type="ARBA" id="ARBA00023157"/>
    </source>
</evidence>
<accession>A0AAV9AYB8</accession>
<feature type="transmembrane region" description="Helical" evidence="6">
    <location>
        <begin position="177"/>
        <end position="196"/>
    </location>
</feature>
<name>A0AAV9AYB8_ACOGR</name>
<proteinExistence type="inferred from homology"/>
<evidence type="ECO:0000256" key="3">
    <source>
        <dbReference type="ARBA" id="ARBA00023180"/>
    </source>
</evidence>